<keyword evidence="3" id="KW-0326">Glycosidase</keyword>
<dbReference type="Proteomes" id="UP000252519">
    <property type="component" value="Unassembled WGS sequence"/>
</dbReference>
<name>A0A368F4V0_ANCCA</name>
<keyword evidence="2" id="KW-0378">Hydrolase</keyword>
<evidence type="ECO:0000256" key="4">
    <source>
        <dbReference type="RuleBase" id="RU003690"/>
    </source>
</evidence>
<dbReference type="Gene3D" id="3.20.20.80">
    <property type="entry name" value="Glycosidases"/>
    <property type="match status" value="1"/>
</dbReference>
<sequence>MAFSRVGREDSWLSSHPTGLRSLLNFIKEKYDNPEVFITENGCMDTPGEGDNDITRMRYLRDHIAAVSQAIKDGCNIVGYTLWSLIDNFEWSDGYTNLFGVHKVRCRFTA</sequence>
<protein>
    <recommendedName>
        <fullName evidence="7">Glycosyl hydrolase, family 1</fullName>
    </recommendedName>
</protein>
<dbReference type="PRINTS" id="PR00131">
    <property type="entry name" value="GLHYDRLASE1"/>
</dbReference>
<evidence type="ECO:0000256" key="1">
    <source>
        <dbReference type="ARBA" id="ARBA00010838"/>
    </source>
</evidence>
<dbReference type="EMBL" id="JOJR01004913">
    <property type="protein sequence ID" value="RCN27126.1"/>
    <property type="molecule type" value="Genomic_DNA"/>
</dbReference>
<dbReference type="GO" id="GO:0008422">
    <property type="term" value="F:beta-glucosidase activity"/>
    <property type="evidence" value="ECO:0007669"/>
    <property type="project" value="TreeGrafter"/>
</dbReference>
<dbReference type="SUPFAM" id="SSF51445">
    <property type="entry name" value="(Trans)glycosidases"/>
    <property type="match status" value="1"/>
</dbReference>
<evidence type="ECO:0000313" key="6">
    <source>
        <dbReference type="Proteomes" id="UP000252519"/>
    </source>
</evidence>
<comment type="caution">
    <text evidence="5">The sequence shown here is derived from an EMBL/GenBank/DDBJ whole genome shotgun (WGS) entry which is preliminary data.</text>
</comment>
<dbReference type="GO" id="GO:0005975">
    <property type="term" value="P:carbohydrate metabolic process"/>
    <property type="evidence" value="ECO:0007669"/>
    <property type="project" value="InterPro"/>
</dbReference>
<keyword evidence="6" id="KW-1185">Reference proteome</keyword>
<evidence type="ECO:0000256" key="3">
    <source>
        <dbReference type="ARBA" id="ARBA00023295"/>
    </source>
</evidence>
<reference evidence="5 6" key="1">
    <citation type="submission" date="2014-10" db="EMBL/GenBank/DDBJ databases">
        <title>Draft genome of the hookworm Ancylostoma caninum.</title>
        <authorList>
            <person name="Mitreva M."/>
        </authorList>
    </citation>
    <scope>NUCLEOTIDE SEQUENCE [LARGE SCALE GENOMIC DNA]</scope>
    <source>
        <strain evidence="5 6">Baltimore</strain>
    </source>
</reference>
<dbReference type="PANTHER" id="PTHR10353">
    <property type="entry name" value="GLYCOSYL HYDROLASE"/>
    <property type="match status" value="1"/>
</dbReference>
<dbReference type="InterPro" id="IPR017853">
    <property type="entry name" value="GH"/>
</dbReference>
<proteinExistence type="inferred from homology"/>
<dbReference type="PANTHER" id="PTHR10353:SF36">
    <property type="entry name" value="LP05116P"/>
    <property type="match status" value="1"/>
</dbReference>
<comment type="similarity">
    <text evidence="1 4">Belongs to the glycosyl hydrolase 1 family.</text>
</comment>
<evidence type="ECO:0000256" key="2">
    <source>
        <dbReference type="ARBA" id="ARBA00022801"/>
    </source>
</evidence>
<gene>
    <name evidence="5" type="ORF">ANCCAN_27141</name>
</gene>
<accession>A0A368F4V0</accession>
<organism evidence="5 6">
    <name type="scientific">Ancylostoma caninum</name>
    <name type="common">Dog hookworm</name>
    <dbReference type="NCBI Taxonomy" id="29170"/>
    <lineage>
        <taxon>Eukaryota</taxon>
        <taxon>Metazoa</taxon>
        <taxon>Ecdysozoa</taxon>
        <taxon>Nematoda</taxon>
        <taxon>Chromadorea</taxon>
        <taxon>Rhabditida</taxon>
        <taxon>Rhabditina</taxon>
        <taxon>Rhabditomorpha</taxon>
        <taxon>Strongyloidea</taxon>
        <taxon>Ancylostomatidae</taxon>
        <taxon>Ancylostomatinae</taxon>
        <taxon>Ancylostoma</taxon>
    </lineage>
</organism>
<evidence type="ECO:0000313" key="5">
    <source>
        <dbReference type="EMBL" id="RCN27126.1"/>
    </source>
</evidence>
<dbReference type="STRING" id="29170.A0A368F4V0"/>
<dbReference type="OrthoDB" id="65569at2759"/>
<dbReference type="AlphaFoldDB" id="A0A368F4V0"/>
<evidence type="ECO:0008006" key="7">
    <source>
        <dbReference type="Google" id="ProtNLM"/>
    </source>
</evidence>
<dbReference type="Pfam" id="PF00232">
    <property type="entry name" value="Glyco_hydro_1"/>
    <property type="match status" value="1"/>
</dbReference>
<dbReference type="InterPro" id="IPR001360">
    <property type="entry name" value="Glyco_hydro_1"/>
</dbReference>